<dbReference type="Proteomes" id="UP000053558">
    <property type="component" value="Unassembled WGS sequence"/>
</dbReference>
<dbReference type="AlphaFoldDB" id="R7SE78"/>
<dbReference type="OMA" id="CIANIQH"/>
<gene>
    <name evidence="1" type="ORF">CONPUDRAFT_18304</name>
</gene>
<dbReference type="KEGG" id="cput:CONPUDRAFT_18304"/>
<sequence>DILSSVNIQHDCHAVGCQASGVQHIAQERELTMRTRSVIQHADDINFVINVYSLHNYKTIRDALPLHLKHANRFIPQQKETDIKLAASER</sequence>
<keyword evidence="2" id="KW-1185">Reference proteome</keyword>
<dbReference type="GeneID" id="19206488"/>
<reference evidence="2" key="1">
    <citation type="journal article" date="2012" name="Science">
        <title>The Paleozoic origin of enzymatic lignin decomposition reconstructed from 31 fungal genomes.</title>
        <authorList>
            <person name="Floudas D."/>
            <person name="Binder M."/>
            <person name="Riley R."/>
            <person name="Barry K."/>
            <person name="Blanchette R.A."/>
            <person name="Henrissat B."/>
            <person name="Martinez A.T."/>
            <person name="Otillar R."/>
            <person name="Spatafora J.W."/>
            <person name="Yadav J.S."/>
            <person name="Aerts A."/>
            <person name="Benoit I."/>
            <person name="Boyd A."/>
            <person name="Carlson A."/>
            <person name="Copeland A."/>
            <person name="Coutinho P.M."/>
            <person name="de Vries R.P."/>
            <person name="Ferreira P."/>
            <person name="Findley K."/>
            <person name="Foster B."/>
            <person name="Gaskell J."/>
            <person name="Glotzer D."/>
            <person name="Gorecki P."/>
            <person name="Heitman J."/>
            <person name="Hesse C."/>
            <person name="Hori C."/>
            <person name="Igarashi K."/>
            <person name="Jurgens J.A."/>
            <person name="Kallen N."/>
            <person name="Kersten P."/>
            <person name="Kohler A."/>
            <person name="Kuees U."/>
            <person name="Kumar T.K.A."/>
            <person name="Kuo A."/>
            <person name="LaButti K."/>
            <person name="Larrondo L.F."/>
            <person name="Lindquist E."/>
            <person name="Ling A."/>
            <person name="Lombard V."/>
            <person name="Lucas S."/>
            <person name="Lundell T."/>
            <person name="Martin R."/>
            <person name="McLaughlin D.J."/>
            <person name="Morgenstern I."/>
            <person name="Morin E."/>
            <person name="Murat C."/>
            <person name="Nagy L.G."/>
            <person name="Nolan M."/>
            <person name="Ohm R.A."/>
            <person name="Patyshakuliyeva A."/>
            <person name="Rokas A."/>
            <person name="Ruiz-Duenas F.J."/>
            <person name="Sabat G."/>
            <person name="Salamov A."/>
            <person name="Samejima M."/>
            <person name="Schmutz J."/>
            <person name="Slot J.C."/>
            <person name="St John F."/>
            <person name="Stenlid J."/>
            <person name="Sun H."/>
            <person name="Sun S."/>
            <person name="Syed K."/>
            <person name="Tsang A."/>
            <person name="Wiebenga A."/>
            <person name="Young D."/>
            <person name="Pisabarro A."/>
            <person name="Eastwood D.C."/>
            <person name="Martin F."/>
            <person name="Cullen D."/>
            <person name="Grigoriev I.V."/>
            <person name="Hibbett D.S."/>
        </authorList>
    </citation>
    <scope>NUCLEOTIDE SEQUENCE [LARGE SCALE GENOMIC DNA]</scope>
    <source>
        <strain evidence="2">RWD-64-598 SS2</strain>
    </source>
</reference>
<organism evidence="1 2">
    <name type="scientific">Coniophora puteana (strain RWD-64-598)</name>
    <name type="common">Brown rot fungus</name>
    <dbReference type="NCBI Taxonomy" id="741705"/>
    <lineage>
        <taxon>Eukaryota</taxon>
        <taxon>Fungi</taxon>
        <taxon>Dikarya</taxon>
        <taxon>Basidiomycota</taxon>
        <taxon>Agaricomycotina</taxon>
        <taxon>Agaricomycetes</taxon>
        <taxon>Agaricomycetidae</taxon>
        <taxon>Boletales</taxon>
        <taxon>Coniophorineae</taxon>
        <taxon>Coniophoraceae</taxon>
        <taxon>Coniophora</taxon>
    </lineage>
</organism>
<proteinExistence type="predicted"/>
<feature type="non-terminal residue" evidence="1">
    <location>
        <position position="1"/>
    </location>
</feature>
<evidence type="ECO:0000313" key="1">
    <source>
        <dbReference type="EMBL" id="EIW74160.1"/>
    </source>
</evidence>
<evidence type="ECO:0000313" key="2">
    <source>
        <dbReference type="Proteomes" id="UP000053558"/>
    </source>
</evidence>
<protein>
    <submittedName>
        <fullName evidence="1">Uncharacterized protein</fullName>
    </submittedName>
</protein>
<feature type="non-terminal residue" evidence="1">
    <location>
        <position position="90"/>
    </location>
</feature>
<dbReference type="EMBL" id="JH711594">
    <property type="protein sequence ID" value="EIW74160.1"/>
    <property type="molecule type" value="Genomic_DNA"/>
</dbReference>
<accession>R7SE78</accession>
<dbReference type="OrthoDB" id="3264327at2759"/>
<dbReference type="RefSeq" id="XP_007775662.1">
    <property type="nucleotide sequence ID" value="XM_007777472.1"/>
</dbReference>
<name>R7SE78_CONPW</name>